<dbReference type="InterPro" id="IPR001737">
    <property type="entry name" value="KsgA/Erm"/>
</dbReference>
<dbReference type="Gene3D" id="1.10.8.480">
    <property type="match status" value="1"/>
</dbReference>
<keyword evidence="4 9" id="KW-0949">S-adenosyl-L-methionine</keyword>
<gene>
    <name evidence="13" type="ORF">BIW11_08579</name>
</gene>
<evidence type="ECO:0000256" key="9">
    <source>
        <dbReference type="PROSITE-ProRule" id="PRU01026"/>
    </source>
</evidence>
<sequence>MSRLKAQKGGGATASAAKAGSGNTQQLPFNTGLGQHILKNPLVIQSMVEKAAVRSTDVVLEVGPGTGNMTVRLLEKAKKVIACEVDPRMVAELQKRVQCTPLQPKLQIIVGDVIRNDLPFFDLCVANMPYQISSPFVFKLLLHRPFFRCAILMFQKEFAHRLVAKPGEKLYCRLSVNAQLLARVDIIMKVGKNNFRPPPKVESAVVRLEPRNPPPNIDYASWDGLLRICFVRKNKTLAASFNQSSILHMLKKNYETMAALKQAAVSSDFDIKALVTECLGKYAEKRARHLDIDDFLQLLLDFTSKGLVFNIV</sequence>
<dbReference type="SMART" id="SM00650">
    <property type="entry name" value="rADc"/>
    <property type="match status" value="1"/>
</dbReference>
<feature type="compositionally biased region" description="Low complexity" evidence="11">
    <location>
        <begin position="13"/>
        <end position="22"/>
    </location>
</feature>
<evidence type="ECO:0000256" key="4">
    <source>
        <dbReference type="ARBA" id="ARBA00022691"/>
    </source>
</evidence>
<dbReference type="CDD" id="cd02440">
    <property type="entry name" value="AdoMet_MTases"/>
    <property type="match status" value="1"/>
</dbReference>
<evidence type="ECO:0000313" key="14">
    <source>
        <dbReference type="Proteomes" id="UP000192247"/>
    </source>
</evidence>
<keyword evidence="2 9" id="KW-0489">Methyltransferase</keyword>
<dbReference type="InterPro" id="IPR020596">
    <property type="entry name" value="rRNA_Ade_Mease_Trfase_CS"/>
</dbReference>
<feature type="binding site" evidence="9">
    <location>
        <position position="127"/>
    </location>
    <ligand>
        <name>S-adenosyl-L-methionine</name>
        <dbReference type="ChEBI" id="CHEBI:59789"/>
    </ligand>
</feature>
<dbReference type="Pfam" id="PF00398">
    <property type="entry name" value="RrnaAD"/>
    <property type="match status" value="1"/>
</dbReference>
<keyword evidence="3 9" id="KW-0808">Transferase</keyword>
<dbReference type="InterPro" id="IPR020598">
    <property type="entry name" value="rRNA_Ade_methylase_Trfase_N"/>
</dbReference>
<dbReference type="EC" id="2.1.1.-" evidence="10"/>
<proteinExistence type="inferred from homology"/>
<name>A0A1V9XNW9_9ACAR</name>
<protein>
    <recommendedName>
        <fullName evidence="10">rRNA adenine N(6)-methyltransferase</fullName>
        <ecNumber evidence="10">2.1.1.-</ecNumber>
    </recommendedName>
</protein>
<dbReference type="GO" id="GO:0000179">
    <property type="term" value="F:rRNA (adenine-N6,N6-)-dimethyltransferase activity"/>
    <property type="evidence" value="ECO:0007669"/>
    <property type="project" value="UniProtKB-UniRule"/>
</dbReference>
<evidence type="ECO:0000259" key="12">
    <source>
        <dbReference type="SMART" id="SM00650"/>
    </source>
</evidence>
<feature type="binding site" evidence="9">
    <location>
        <position position="38"/>
    </location>
    <ligand>
        <name>S-adenosyl-L-methionine</name>
        <dbReference type="ChEBI" id="CHEBI:59789"/>
    </ligand>
</feature>
<feature type="binding site" evidence="9">
    <location>
        <position position="112"/>
    </location>
    <ligand>
        <name>S-adenosyl-L-methionine</name>
        <dbReference type="ChEBI" id="CHEBI:59789"/>
    </ligand>
</feature>
<dbReference type="PROSITE" id="PS51689">
    <property type="entry name" value="SAM_RNA_A_N6_MT"/>
    <property type="match status" value="1"/>
</dbReference>
<feature type="binding site" evidence="9">
    <location>
        <position position="36"/>
    </location>
    <ligand>
        <name>S-adenosyl-L-methionine</name>
        <dbReference type="ChEBI" id="CHEBI:59789"/>
    </ligand>
</feature>
<evidence type="ECO:0000256" key="8">
    <source>
        <dbReference type="ARBA" id="ARBA00061109"/>
    </source>
</evidence>
<feature type="domain" description="Ribosomal RNA adenine methylase transferase N-terminal" evidence="12">
    <location>
        <begin position="43"/>
        <end position="212"/>
    </location>
</feature>
<comment type="function">
    <text evidence="7">Specifically dimethylates two adjacent adenosines in the loop of a conserved hairpin near the 3'-end of 18S rRNA in the 40S particle. Involved in the pre-rRNA processing steps leading to small-subunit rRNA production independently of its RNA-modifying catalytic activity. Part of the small subunit (SSU) processome, first precursor of the small eukaryotic ribosomal subunit. During the assembly of the SSU processome in the nucleolus, many ribosome biogenesis factors, an RNA chaperone and ribosomal proteins associate with the nascent pre-rRNA and work in concert to generate RNA folding, modifications, rearrangements and cleavage as well as targeted degradation of pre-ribosomal RNA by the RNA exosome.</text>
</comment>
<evidence type="ECO:0000256" key="7">
    <source>
        <dbReference type="ARBA" id="ARBA00046134"/>
    </source>
</evidence>
<dbReference type="PROSITE" id="PS01131">
    <property type="entry name" value="RRNA_A_DIMETH"/>
    <property type="match status" value="1"/>
</dbReference>
<evidence type="ECO:0000256" key="3">
    <source>
        <dbReference type="ARBA" id="ARBA00022679"/>
    </source>
</evidence>
<dbReference type="Gene3D" id="3.40.50.150">
    <property type="entry name" value="Vaccinia Virus protein VP39"/>
    <property type="match status" value="1"/>
</dbReference>
<dbReference type="AlphaFoldDB" id="A0A1V9XNW9"/>
<dbReference type="PANTHER" id="PTHR11727:SF7">
    <property type="entry name" value="DIMETHYLADENOSINE TRANSFERASE-RELATED"/>
    <property type="match status" value="1"/>
</dbReference>
<dbReference type="SUPFAM" id="SSF53335">
    <property type="entry name" value="S-adenosyl-L-methionine-dependent methyltransferases"/>
    <property type="match status" value="1"/>
</dbReference>
<dbReference type="PANTHER" id="PTHR11727">
    <property type="entry name" value="DIMETHYLADENOSINE TRANSFERASE"/>
    <property type="match status" value="1"/>
</dbReference>
<evidence type="ECO:0000256" key="2">
    <source>
        <dbReference type="ARBA" id="ARBA00022603"/>
    </source>
</evidence>
<reference evidence="13 14" key="1">
    <citation type="journal article" date="2017" name="Gigascience">
        <title>Draft genome of the honey bee ectoparasitic mite, Tropilaelaps mercedesae, is shaped by the parasitic life history.</title>
        <authorList>
            <person name="Dong X."/>
            <person name="Armstrong S.D."/>
            <person name="Xia D."/>
            <person name="Makepeace B.L."/>
            <person name="Darby A.C."/>
            <person name="Kadowaki T."/>
        </authorList>
    </citation>
    <scope>NUCLEOTIDE SEQUENCE [LARGE SCALE GENOMIC DNA]</scope>
    <source>
        <strain evidence="13">Wuxi-XJTLU</strain>
    </source>
</reference>
<comment type="subunit">
    <text evidence="6">Part of the small subunit (SSU) processome, composed of more than 70 proteins and the RNA chaperone small nucleolar RNA (snoRNA) U3.</text>
</comment>
<dbReference type="InParanoid" id="A0A1V9XNW9"/>
<evidence type="ECO:0000256" key="11">
    <source>
        <dbReference type="SAM" id="MobiDB-lite"/>
    </source>
</evidence>
<evidence type="ECO:0000256" key="6">
    <source>
        <dbReference type="ARBA" id="ARBA00035020"/>
    </source>
</evidence>
<dbReference type="NCBIfam" id="TIGR00755">
    <property type="entry name" value="ksgA"/>
    <property type="match status" value="1"/>
</dbReference>
<dbReference type="EMBL" id="MNPL01006671">
    <property type="protein sequence ID" value="OQR75210.1"/>
    <property type="molecule type" value="Genomic_DNA"/>
</dbReference>
<dbReference type="GO" id="GO:0003723">
    <property type="term" value="F:RNA binding"/>
    <property type="evidence" value="ECO:0007669"/>
    <property type="project" value="UniProtKB-UniRule"/>
</dbReference>
<feature type="binding site" evidence="9">
    <location>
        <position position="84"/>
    </location>
    <ligand>
        <name>S-adenosyl-L-methionine</name>
        <dbReference type="ChEBI" id="CHEBI:59789"/>
    </ligand>
</feature>
<evidence type="ECO:0000256" key="5">
    <source>
        <dbReference type="ARBA" id="ARBA00022884"/>
    </source>
</evidence>
<keyword evidence="5 9" id="KW-0694">RNA-binding</keyword>
<evidence type="ECO:0000313" key="13">
    <source>
        <dbReference type="EMBL" id="OQR75210.1"/>
    </source>
</evidence>
<dbReference type="OrthoDB" id="74991at2759"/>
<dbReference type="Proteomes" id="UP000192247">
    <property type="component" value="Unassembled WGS sequence"/>
</dbReference>
<dbReference type="InterPro" id="IPR011530">
    <property type="entry name" value="rRNA_adenine_dimethylase"/>
</dbReference>
<dbReference type="FunFam" id="3.40.50.150:FF:000007">
    <property type="entry name" value="rRNA adenine N(6)-methyltransferase"/>
    <property type="match status" value="1"/>
</dbReference>
<evidence type="ECO:0000256" key="10">
    <source>
        <dbReference type="RuleBase" id="RU362106"/>
    </source>
</evidence>
<keyword evidence="14" id="KW-1185">Reference proteome</keyword>
<dbReference type="InterPro" id="IPR029063">
    <property type="entry name" value="SAM-dependent_MTases_sf"/>
</dbReference>
<organism evidence="13 14">
    <name type="scientific">Tropilaelaps mercedesae</name>
    <dbReference type="NCBI Taxonomy" id="418985"/>
    <lineage>
        <taxon>Eukaryota</taxon>
        <taxon>Metazoa</taxon>
        <taxon>Ecdysozoa</taxon>
        <taxon>Arthropoda</taxon>
        <taxon>Chelicerata</taxon>
        <taxon>Arachnida</taxon>
        <taxon>Acari</taxon>
        <taxon>Parasitiformes</taxon>
        <taxon>Mesostigmata</taxon>
        <taxon>Gamasina</taxon>
        <taxon>Dermanyssoidea</taxon>
        <taxon>Laelapidae</taxon>
        <taxon>Tropilaelaps</taxon>
    </lineage>
</organism>
<evidence type="ECO:0000256" key="1">
    <source>
        <dbReference type="ARBA" id="ARBA00022552"/>
    </source>
</evidence>
<dbReference type="FunCoup" id="A0A1V9XNW9">
    <property type="interactions" value="818"/>
</dbReference>
<comment type="caution">
    <text evidence="13">The sequence shown here is derived from an EMBL/GenBank/DDBJ whole genome shotgun (WGS) entry which is preliminary data.</text>
</comment>
<dbReference type="GO" id="GO:0005730">
    <property type="term" value="C:nucleolus"/>
    <property type="evidence" value="ECO:0007669"/>
    <property type="project" value="TreeGrafter"/>
</dbReference>
<dbReference type="STRING" id="418985.A0A1V9XNW9"/>
<comment type="similarity">
    <text evidence="8 9 10">Belongs to the class I-like SAM-binding methyltransferase superfamily. rRNA adenine N(6)-methyltransferase family.</text>
</comment>
<keyword evidence="1 10" id="KW-0698">rRNA processing</keyword>
<accession>A0A1V9XNW9</accession>
<feature type="region of interest" description="Disordered" evidence="11">
    <location>
        <begin position="1"/>
        <end position="23"/>
    </location>
</feature>
<feature type="binding site" evidence="9">
    <location>
        <position position="63"/>
    </location>
    <ligand>
        <name>S-adenosyl-L-methionine</name>
        <dbReference type="ChEBI" id="CHEBI:59789"/>
    </ligand>
</feature>